<dbReference type="EMBL" id="LKCN02000001">
    <property type="protein sequence ID" value="RCI17428.1"/>
    <property type="molecule type" value="Genomic_DNA"/>
</dbReference>
<organism evidence="1 2">
    <name type="scientific">Ophiocordyceps polyrhachis-furcata BCC 54312</name>
    <dbReference type="NCBI Taxonomy" id="1330021"/>
    <lineage>
        <taxon>Eukaryota</taxon>
        <taxon>Fungi</taxon>
        <taxon>Dikarya</taxon>
        <taxon>Ascomycota</taxon>
        <taxon>Pezizomycotina</taxon>
        <taxon>Sordariomycetes</taxon>
        <taxon>Hypocreomycetidae</taxon>
        <taxon>Hypocreales</taxon>
        <taxon>Ophiocordycipitaceae</taxon>
        <taxon>Ophiocordyceps</taxon>
    </lineage>
</organism>
<dbReference type="AlphaFoldDB" id="A0A367LSN9"/>
<reference evidence="1 2" key="1">
    <citation type="journal article" date="2015" name="BMC Genomics">
        <title>Insights from the genome of Ophiocordyceps polyrhachis-furcata to pathogenicity and host specificity in insect fungi.</title>
        <authorList>
            <person name="Wichadakul D."/>
            <person name="Kobmoo N."/>
            <person name="Ingsriswang S."/>
            <person name="Tangphatsornruang S."/>
            <person name="Chantasingh D."/>
            <person name="Luangsa-ard J.J."/>
            <person name="Eurwilaichitr L."/>
        </authorList>
    </citation>
    <scope>NUCLEOTIDE SEQUENCE [LARGE SCALE GENOMIC DNA]</scope>
    <source>
        <strain evidence="1 2">BCC 54312</strain>
    </source>
</reference>
<dbReference type="Proteomes" id="UP000253664">
    <property type="component" value="Unassembled WGS sequence"/>
</dbReference>
<evidence type="ECO:0000313" key="1">
    <source>
        <dbReference type="EMBL" id="RCI17428.1"/>
    </source>
</evidence>
<protein>
    <submittedName>
        <fullName evidence="1">Uncharacterized protein</fullName>
    </submittedName>
</protein>
<name>A0A367LSN9_9HYPO</name>
<sequence length="77" mass="8830">MPSSYRQTHILNYWDCLRKIEKIALEAIEKETTTLNALLLFRRTLARRSTISAPTPTLVLSTPKRRRPAITLATPSH</sequence>
<keyword evidence="2" id="KW-1185">Reference proteome</keyword>
<gene>
    <name evidence="1" type="ORF">L249_2796</name>
</gene>
<accession>A0A367LSN9</accession>
<comment type="caution">
    <text evidence="1">The sequence shown here is derived from an EMBL/GenBank/DDBJ whole genome shotgun (WGS) entry which is preliminary data.</text>
</comment>
<proteinExistence type="predicted"/>
<evidence type="ECO:0000313" key="2">
    <source>
        <dbReference type="Proteomes" id="UP000253664"/>
    </source>
</evidence>